<feature type="binding site" evidence="13">
    <location>
        <position position="151"/>
    </location>
    <ligand>
        <name>Mg(2+)</name>
        <dbReference type="ChEBI" id="CHEBI:18420"/>
        <label>1</label>
    </ligand>
</feature>
<comment type="catalytic activity">
    <reaction evidence="12 13">
        <text>Endonucleolytic cleavage at a junction such as a reciprocal single-stranded crossover between two homologous DNA duplexes (Holliday junction).</text>
        <dbReference type="EC" id="3.1.21.10"/>
    </reaction>
</comment>
<keyword evidence="9 13" id="KW-0238">DNA-binding</keyword>
<dbReference type="Gene3D" id="3.30.420.10">
    <property type="entry name" value="Ribonuclease H-like superfamily/Ribonuclease H"/>
    <property type="match status" value="1"/>
</dbReference>
<dbReference type="GO" id="GO:0006310">
    <property type="term" value="P:DNA recombination"/>
    <property type="evidence" value="ECO:0007669"/>
    <property type="project" value="UniProtKB-UniRule"/>
</dbReference>
<dbReference type="GO" id="GO:0000287">
    <property type="term" value="F:magnesium ion binding"/>
    <property type="evidence" value="ECO:0007669"/>
    <property type="project" value="UniProtKB-UniRule"/>
</dbReference>
<name>A0A8J3G510_9BACT</name>
<feature type="active site" evidence="13">
    <location>
        <position position="151"/>
    </location>
</feature>
<dbReference type="PRINTS" id="PR00696">
    <property type="entry name" value="RSOLVASERUVC"/>
</dbReference>
<feature type="active site" evidence="13">
    <location>
        <position position="78"/>
    </location>
</feature>
<sequence>MSNVIKKPASEKIILGIDPGTNIMGYGLILVEGNKYSLLQFGVIHLKKYTTHELKLKKIFERITGLIDEFHPDAVALEAPFYGENIQSMLKLGRAQGVAMAAALAREIPIAEYSPKKVKQSVTGNGNSSKEQVAEMLKTLLHIQEIPKLLDATDALAVAICHHFHAGRLQTRGRTGGWKSFLEDNPDRIKS</sequence>
<dbReference type="InterPro" id="IPR002176">
    <property type="entry name" value="X-over_junc_endoDNase_RuvC"/>
</dbReference>
<dbReference type="PANTHER" id="PTHR30194:SF3">
    <property type="entry name" value="CROSSOVER JUNCTION ENDODEOXYRIBONUCLEASE RUVC"/>
    <property type="match status" value="1"/>
</dbReference>
<dbReference type="FunFam" id="3.30.420.10:FF:000002">
    <property type="entry name" value="Crossover junction endodeoxyribonuclease RuvC"/>
    <property type="match status" value="1"/>
</dbReference>
<dbReference type="GO" id="GO:0048476">
    <property type="term" value="C:Holliday junction resolvase complex"/>
    <property type="evidence" value="ECO:0007669"/>
    <property type="project" value="UniProtKB-UniRule"/>
</dbReference>
<dbReference type="NCBIfam" id="TIGR00228">
    <property type="entry name" value="ruvC"/>
    <property type="match status" value="1"/>
</dbReference>
<dbReference type="EC" id="3.1.21.10" evidence="13 14"/>
<dbReference type="GO" id="GO:0006281">
    <property type="term" value="P:DNA repair"/>
    <property type="evidence" value="ECO:0007669"/>
    <property type="project" value="UniProtKB-UniRule"/>
</dbReference>
<keyword evidence="10 13" id="KW-0233">DNA recombination</keyword>
<evidence type="ECO:0000256" key="13">
    <source>
        <dbReference type="HAMAP-Rule" id="MF_00034"/>
    </source>
</evidence>
<evidence type="ECO:0000256" key="2">
    <source>
        <dbReference type="ARBA" id="ARBA00022490"/>
    </source>
</evidence>
<evidence type="ECO:0000256" key="8">
    <source>
        <dbReference type="ARBA" id="ARBA00022842"/>
    </source>
</evidence>
<dbReference type="PANTHER" id="PTHR30194">
    <property type="entry name" value="CROSSOVER JUNCTION ENDODEOXYRIBONUCLEASE RUVC"/>
    <property type="match status" value="1"/>
</dbReference>
<proteinExistence type="inferred from homology"/>
<dbReference type="Pfam" id="PF02075">
    <property type="entry name" value="RuvC"/>
    <property type="match status" value="1"/>
</dbReference>
<dbReference type="HAMAP" id="MF_00034">
    <property type="entry name" value="RuvC"/>
    <property type="match status" value="1"/>
</dbReference>
<keyword evidence="4 13" id="KW-0479">Metal-binding</keyword>
<evidence type="ECO:0000256" key="3">
    <source>
        <dbReference type="ARBA" id="ARBA00022722"/>
    </source>
</evidence>
<dbReference type="NCBIfam" id="NF000711">
    <property type="entry name" value="PRK00039.2-1"/>
    <property type="match status" value="1"/>
</dbReference>
<feature type="active site" evidence="13">
    <location>
        <position position="18"/>
    </location>
</feature>
<organism evidence="15 16">
    <name type="scientific">Mongoliitalea lutea</name>
    <dbReference type="NCBI Taxonomy" id="849756"/>
    <lineage>
        <taxon>Bacteria</taxon>
        <taxon>Pseudomonadati</taxon>
        <taxon>Bacteroidota</taxon>
        <taxon>Cytophagia</taxon>
        <taxon>Cytophagales</taxon>
        <taxon>Cyclobacteriaceae</taxon>
        <taxon>Mongoliitalea</taxon>
    </lineage>
</organism>
<evidence type="ECO:0000313" key="16">
    <source>
        <dbReference type="Proteomes" id="UP000642809"/>
    </source>
</evidence>
<comment type="function">
    <text evidence="13">The RuvA-RuvB-RuvC complex processes Holliday junction (HJ) DNA during genetic recombination and DNA repair. Endonuclease that resolves HJ intermediates. Cleaves cruciform DNA by making single-stranded nicks across the HJ at symmetrical positions within the homologous arms, yielding a 5'-phosphate and a 3'-hydroxyl group; requires a central core of homology in the junction. The consensus cleavage sequence is 5'-(A/T)TT(C/G)-3'. Cleavage occurs on the 3'-side of the TT dinucleotide at the point of strand exchange. HJ branch migration catalyzed by RuvA-RuvB allows RuvC to scan DNA until it finds its consensus sequence, where it cleaves and resolves the cruciform DNA.</text>
</comment>
<evidence type="ECO:0000256" key="5">
    <source>
        <dbReference type="ARBA" id="ARBA00022759"/>
    </source>
</evidence>
<feature type="binding site" evidence="13">
    <location>
        <position position="78"/>
    </location>
    <ligand>
        <name>Mg(2+)</name>
        <dbReference type="ChEBI" id="CHEBI:18420"/>
        <label>2</label>
    </ligand>
</feature>
<evidence type="ECO:0000313" key="15">
    <source>
        <dbReference type="EMBL" id="GHB35117.1"/>
    </source>
</evidence>
<reference evidence="15" key="1">
    <citation type="journal article" date="2014" name="Int. J. Syst. Evol. Microbiol.">
        <title>Complete genome sequence of Corynebacterium casei LMG S-19264T (=DSM 44701T), isolated from a smear-ripened cheese.</title>
        <authorList>
            <consortium name="US DOE Joint Genome Institute (JGI-PGF)"/>
            <person name="Walter F."/>
            <person name="Albersmeier A."/>
            <person name="Kalinowski J."/>
            <person name="Ruckert C."/>
        </authorList>
    </citation>
    <scope>NUCLEOTIDE SEQUENCE</scope>
    <source>
        <strain evidence="15">KCTC 23224</strain>
    </source>
</reference>
<dbReference type="GO" id="GO:0008821">
    <property type="term" value="F:crossover junction DNA endonuclease activity"/>
    <property type="evidence" value="ECO:0007669"/>
    <property type="project" value="UniProtKB-UniRule"/>
</dbReference>
<dbReference type="CDD" id="cd16962">
    <property type="entry name" value="RuvC"/>
    <property type="match status" value="1"/>
</dbReference>
<comment type="similarity">
    <text evidence="1 13">Belongs to the RuvC family.</text>
</comment>
<evidence type="ECO:0000256" key="6">
    <source>
        <dbReference type="ARBA" id="ARBA00022763"/>
    </source>
</evidence>
<evidence type="ECO:0000256" key="10">
    <source>
        <dbReference type="ARBA" id="ARBA00023172"/>
    </source>
</evidence>
<accession>A0A8J3G510</accession>
<keyword evidence="8 13" id="KW-0460">Magnesium</keyword>
<evidence type="ECO:0000256" key="12">
    <source>
        <dbReference type="ARBA" id="ARBA00029354"/>
    </source>
</evidence>
<reference evidence="15" key="2">
    <citation type="submission" date="2020-09" db="EMBL/GenBank/DDBJ databases">
        <authorList>
            <person name="Sun Q."/>
            <person name="Kim S."/>
        </authorList>
    </citation>
    <scope>NUCLEOTIDE SEQUENCE</scope>
    <source>
        <strain evidence="15">KCTC 23224</strain>
    </source>
</reference>
<evidence type="ECO:0000256" key="9">
    <source>
        <dbReference type="ARBA" id="ARBA00023125"/>
    </source>
</evidence>
<dbReference type="AlphaFoldDB" id="A0A8J3G510"/>
<keyword evidence="11 13" id="KW-0234">DNA repair</keyword>
<gene>
    <name evidence="13 15" type="primary">ruvC</name>
    <name evidence="15" type="ORF">GCM10008106_15630</name>
</gene>
<keyword evidence="3 13" id="KW-0540">Nuclease</keyword>
<keyword evidence="6 13" id="KW-0227">DNA damage</keyword>
<dbReference type="InterPro" id="IPR036397">
    <property type="entry name" value="RNaseH_sf"/>
</dbReference>
<evidence type="ECO:0000256" key="4">
    <source>
        <dbReference type="ARBA" id="ARBA00022723"/>
    </source>
</evidence>
<dbReference type="RefSeq" id="WP_189580345.1">
    <property type="nucleotide sequence ID" value="NZ_BMYF01000008.1"/>
</dbReference>
<dbReference type="InterPro" id="IPR012337">
    <property type="entry name" value="RNaseH-like_sf"/>
</dbReference>
<keyword evidence="7 13" id="KW-0378">Hydrolase</keyword>
<comment type="subunit">
    <text evidence="13">Homodimer which binds Holliday junction (HJ) DNA. The HJ becomes 2-fold symmetrical on binding to RuvC with unstacked arms; it has a different conformation from HJ DNA in complex with RuvA. In the full resolvosome a probable DNA-RuvA(4)-RuvB(12)-RuvC(2) complex forms which resolves the HJ.</text>
</comment>
<keyword evidence="16" id="KW-1185">Reference proteome</keyword>
<dbReference type="GO" id="GO:0005737">
    <property type="term" value="C:cytoplasm"/>
    <property type="evidence" value="ECO:0007669"/>
    <property type="project" value="UniProtKB-SubCell"/>
</dbReference>
<dbReference type="GO" id="GO:0003677">
    <property type="term" value="F:DNA binding"/>
    <property type="evidence" value="ECO:0007669"/>
    <property type="project" value="UniProtKB-KW"/>
</dbReference>
<dbReference type="Proteomes" id="UP000642809">
    <property type="component" value="Unassembled WGS sequence"/>
</dbReference>
<dbReference type="EMBL" id="BMYF01000008">
    <property type="protein sequence ID" value="GHB35117.1"/>
    <property type="molecule type" value="Genomic_DNA"/>
</dbReference>
<keyword evidence="2 13" id="KW-0963">Cytoplasm</keyword>
<comment type="subcellular location">
    <subcellularLocation>
        <location evidence="13">Cytoplasm</location>
    </subcellularLocation>
</comment>
<comment type="caution">
    <text evidence="15">The sequence shown here is derived from an EMBL/GenBank/DDBJ whole genome shotgun (WGS) entry which is preliminary data.</text>
</comment>
<protein>
    <recommendedName>
        <fullName evidence="13 14">Crossover junction endodeoxyribonuclease RuvC</fullName>
        <ecNumber evidence="13 14">3.1.21.10</ecNumber>
    </recommendedName>
    <alternativeName>
        <fullName evidence="13">Holliday junction nuclease RuvC</fullName>
    </alternativeName>
    <alternativeName>
        <fullName evidence="13">Holliday junction resolvase RuvC</fullName>
    </alternativeName>
</protein>
<feature type="binding site" evidence="13">
    <location>
        <position position="18"/>
    </location>
    <ligand>
        <name>Mg(2+)</name>
        <dbReference type="ChEBI" id="CHEBI:18420"/>
        <label>1</label>
    </ligand>
</feature>
<keyword evidence="5 13" id="KW-0255">Endonuclease</keyword>
<evidence type="ECO:0000256" key="14">
    <source>
        <dbReference type="NCBIfam" id="TIGR00228"/>
    </source>
</evidence>
<evidence type="ECO:0000256" key="7">
    <source>
        <dbReference type="ARBA" id="ARBA00022801"/>
    </source>
</evidence>
<evidence type="ECO:0000256" key="11">
    <source>
        <dbReference type="ARBA" id="ARBA00023204"/>
    </source>
</evidence>
<comment type="cofactor">
    <cofactor evidence="13">
        <name>Mg(2+)</name>
        <dbReference type="ChEBI" id="CHEBI:18420"/>
    </cofactor>
    <text evidence="13">Binds 2 Mg(2+) ion per subunit.</text>
</comment>
<evidence type="ECO:0000256" key="1">
    <source>
        <dbReference type="ARBA" id="ARBA00009518"/>
    </source>
</evidence>
<dbReference type="SUPFAM" id="SSF53098">
    <property type="entry name" value="Ribonuclease H-like"/>
    <property type="match status" value="1"/>
</dbReference>